<dbReference type="EMBL" id="QZAB01000295">
    <property type="protein sequence ID" value="RQD85498.1"/>
    <property type="molecule type" value="Genomic_DNA"/>
</dbReference>
<dbReference type="Pfam" id="PF13537">
    <property type="entry name" value="GATase_7"/>
    <property type="match status" value="1"/>
</dbReference>
<reference evidence="5 6" key="1">
    <citation type="submission" date="2018-08" db="EMBL/GenBank/DDBJ databases">
        <title>The metabolism and importance of syntrophic acetate oxidation coupled to methane or sulfide production in haloalkaline environments.</title>
        <authorList>
            <person name="Timmers P.H.A."/>
            <person name="Vavourakis C.D."/>
            <person name="Sorokin D.Y."/>
            <person name="Sinninghe Damste J.S."/>
            <person name="Muyzer G."/>
            <person name="Stams A.J.M."/>
            <person name="Plugge C.M."/>
        </authorList>
    </citation>
    <scope>NUCLEOTIDE SEQUENCE [LARGE SCALE GENOMIC DNA]</scope>
    <source>
        <strain evidence="5">MSAO_Arc3</strain>
    </source>
</reference>
<feature type="non-terminal residue" evidence="5">
    <location>
        <position position="1"/>
    </location>
</feature>
<name>A0A424YYK8_9EURY</name>
<dbReference type="InterPro" id="IPR014729">
    <property type="entry name" value="Rossmann-like_a/b/a_fold"/>
</dbReference>
<dbReference type="Gene3D" id="3.40.50.620">
    <property type="entry name" value="HUPs"/>
    <property type="match status" value="1"/>
</dbReference>
<evidence type="ECO:0000256" key="1">
    <source>
        <dbReference type="ARBA" id="ARBA00022598"/>
    </source>
</evidence>
<protein>
    <submittedName>
        <fullName evidence="5">ATP-binding protein</fullName>
    </submittedName>
</protein>
<dbReference type="InterPro" id="IPR050795">
    <property type="entry name" value="Asn_Synthetase"/>
</dbReference>
<evidence type="ECO:0000256" key="2">
    <source>
        <dbReference type="ARBA" id="ARBA00022741"/>
    </source>
</evidence>
<dbReference type="GO" id="GO:0006529">
    <property type="term" value="P:asparagine biosynthetic process"/>
    <property type="evidence" value="ECO:0007669"/>
    <property type="project" value="InterPro"/>
</dbReference>
<keyword evidence="3 5" id="KW-0067">ATP-binding</keyword>
<keyword evidence="2" id="KW-0547">Nucleotide-binding</keyword>
<dbReference type="CDD" id="cd00352">
    <property type="entry name" value="Gn_AT_II"/>
    <property type="match status" value="1"/>
</dbReference>
<dbReference type="PROSITE" id="PS51278">
    <property type="entry name" value="GATASE_TYPE_2"/>
    <property type="match status" value="1"/>
</dbReference>
<dbReference type="SUPFAM" id="SSF52402">
    <property type="entry name" value="Adenine nucleotide alpha hydrolases-like"/>
    <property type="match status" value="1"/>
</dbReference>
<dbReference type="CDD" id="cd01991">
    <property type="entry name" value="Asn_synthase_B_C"/>
    <property type="match status" value="1"/>
</dbReference>
<keyword evidence="1" id="KW-0436">Ligase</keyword>
<comment type="caution">
    <text evidence="5">The sequence shown here is derived from an EMBL/GenBank/DDBJ whole genome shotgun (WGS) entry which is preliminary data.</text>
</comment>
<proteinExistence type="predicted"/>
<dbReference type="GO" id="GO:0004066">
    <property type="term" value="F:asparagine synthase (glutamine-hydrolyzing) activity"/>
    <property type="evidence" value="ECO:0007669"/>
    <property type="project" value="InterPro"/>
</dbReference>
<dbReference type="PANTHER" id="PTHR11772">
    <property type="entry name" value="ASPARAGINE SYNTHETASE"/>
    <property type="match status" value="1"/>
</dbReference>
<evidence type="ECO:0000256" key="3">
    <source>
        <dbReference type="ARBA" id="ARBA00022840"/>
    </source>
</evidence>
<dbReference type="GO" id="GO:0005829">
    <property type="term" value="C:cytosol"/>
    <property type="evidence" value="ECO:0007669"/>
    <property type="project" value="TreeGrafter"/>
</dbReference>
<evidence type="ECO:0000313" key="5">
    <source>
        <dbReference type="EMBL" id="RQD85498.1"/>
    </source>
</evidence>
<accession>A0A424YYK8</accession>
<sequence>YASNVLKLEVKDDIGIIGQNLHSLVNNIKQPIVGKGKLVSNCEFYNWKTISLKYNINAKNDSDLLVKLIDYKINANNETPIEPYKAYCLIESILSELRGVYSFAYWIEDLVFVFRDIIGVRPLWYSLDSGFGFASEKKVLKNNFFPTINELDPRIVICYNINKNIIQSFKRPFISTSQQSCKSYRELELEFKNTLENAVSIRLPSEPFGILYSGGLDSTVLAVMAINAGKVPGKDFFCYTTGLFLNDKAPQDVEFALKAVKDLGLKLRLIDVKLQELEEMLIDTVYLIEDTHIPKIGVGVTIYSSCMKAKEDNIRVIFAGTGADELLAGYDRYKSLYGDDIQDLCYKDVLNIYQENCYRDDVVTMNNGIELRLPYLDTEFVKLCLSLPHEYKLYKGTNKLILRNI</sequence>
<dbReference type="Proteomes" id="UP000284763">
    <property type="component" value="Unassembled WGS sequence"/>
</dbReference>
<dbReference type="InterPro" id="IPR029055">
    <property type="entry name" value="Ntn_hydrolases_N"/>
</dbReference>
<dbReference type="SUPFAM" id="SSF56235">
    <property type="entry name" value="N-terminal nucleophile aminohydrolases (Ntn hydrolases)"/>
    <property type="match status" value="1"/>
</dbReference>
<dbReference type="Gene3D" id="3.60.20.10">
    <property type="entry name" value="Glutamine Phosphoribosylpyrophosphate, subunit 1, domain 1"/>
    <property type="match status" value="1"/>
</dbReference>
<gene>
    <name evidence="5" type="ORF">D5R95_04555</name>
</gene>
<dbReference type="GO" id="GO:0005524">
    <property type="term" value="F:ATP binding"/>
    <property type="evidence" value="ECO:0007669"/>
    <property type="project" value="UniProtKB-KW"/>
</dbReference>
<feature type="domain" description="Glutamine amidotransferase type-2" evidence="4">
    <location>
        <begin position="1"/>
        <end position="162"/>
    </location>
</feature>
<feature type="non-terminal residue" evidence="5">
    <location>
        <position position="405"/>
    </location>
</feature>
<dbReference type="PANTHER" id="PTHR11772:SF2">
    <property type="entry name" value="ASPARAGINE SYNTHETASE [GLUTAMINE-HYDROLYZING]"/>
    <property type="match status" value="1"/>
</dbReference>
<evidence type="ECO:0000259" key="4">
    <source>
        <dbReference type="PROSITE" id="PS51278"/>
    </source>
</evidence>
<organism evidence="5 6">
    <name type="scientific">Methanosalsum natronophilum</name>
    <dbReference type="NCBI Taxonomy" id="768733"/>
    <lineage>
        <taxon>Archaea</taxon>
        <taxon>Methanobacteriati</taxon>
        <taxon>Methanobacteriota</taxon>
        <taxon>Stenosarchaea group</taxon>
        <taxon>Methanomicrobia</taxon>
        <taxon>Methanosarcinales</taxon>
        <taxon>Methanosarcinaceae</taxon>
        <taxon>Methanosalsum</taxon>
    </lineage>
</organism>
<evidence type="ECO:0000313" key="6">
    <source>
        <dbReference type="Proteomes" id="UP000284763"/>
    </source>
</evidence>
<dbReference type="InterPro" id="IPR001962">
    <property type="entry name" value="Asn_synthase"/>
</dbReference>
<dbReference type="AlphaFoldDB" id="A0A424YYK8"/>
<dbReference type="Pfam" id="PF00733">
    <property type="entry name" value="Asn_synthase"/>
    <property type="match status" value="2"/>
</dbReference>
<dbReference type="InterPro" id="IPR017932">
    <property type="entry name" value="GATase_2_dom"/>
</dbReference>